<gene>
    <name evidence="3" type="ORF">G3I59_37670</name>
</gene>
<dbReference type="PRINTS" id="PR00080">
    <property type="entry name" value="SDRFAMILY"/>
</dbReference>
<evidence type="ECO:0000313" key="3">
    <source>
        <dbReference type="EMBL" id="NEC61178.1"/>
    </source>
</evidence>
<dbReference type="SUPFAM" id="SSF51735">
    <property type="entry name" value="NAD(P)-binding Rossmann-fold domains"/>
    <property type="match status" value="1"/>
</dbReference>
<dbReference type="PANTHER" id="PTHR24321:SF8">
    <property type="entry name" value="ESTRADIOL 17-BETA-DEHYDROGENASE 8-RELATED"/>
    <property type="match status" value="1"/>
</dbReference>
<dbReference type="PROSITE" id="PS00061">
    <property type="entry name" value="ADH_SHORT"/>
    <property type="match status" value="1"/>
</dbReference>
<dbReference type="RefSeq" id="WP_067585058.1">
    <property type="nucleotide sequence ID" value="NZ_JAAGNC010000189.1"/>
</dbReference>
<comment type="similarity">
    <text evidence="1">Belongs to the short-chain dehydrogenases/reductases (SDR) family.</text>
</comment>
<organism evidence="3 4">
    <name type="scientific">Amycolatopsis rubida</name>
    <dbReference type="NCBI Taxonomy" id="112413"/>
    <lineage>
        <taxon>Bacteria</taxon>
        <taxon>Bacillati</taxon>
        <taxon>Actinomycetota</taxon>
        <taxon>Actinomycetes</taxon>
        <taxon>Pseudonocardiales</taxon>
        <taxon>Pseudonocardiaceae</taxon>
        <taxon>Amycolatopsis</taxon>
    </lineage>
</organism>
<accession>A0ABX0C1Y9</accession>
<name>A0ABX0C1Y9_9PSEU</name>
<comment type="caution">
    <text evidence="3">The sequence shown here is derived from an EMBL/GenBank/DDBJ whole genome shotgun (WGS) entry which is preliminary data.</text>
</comment>
<reference evidence="3 4" key="1">
    <citation type="submission" date="2020-01" db="EMBL/GenBank/DDBJ databases">
        <title>Insect and environment-associated Actinomycetes.</title>
        <authorList>
            <person name="Currrie C."/>
            <person name="Chevrette M."/>
            <person name="Carlson C."/>
            <person name="Stubbendieck R."/>
            <person name="Wendt-Pienkowski E."/>
        </authorList>
    </citation>
    <scope>NUCLEOTIDE SEQUENCE [LARGE SCALE GENOMIC DNA]</scope>
    <source>
        <strain evidence="3 4">SID8386</strain>
    </source>
</reference>
<dbReference type="InterPro" id="IPR036291">
    <property type="entry name" value="NAD(P)-bd_dom_sf"/>
</dbReference>
<dbReference type="InterPro" id="IPR002347">
    <property type="entry name" value="SDR_fam"/>
</dbReference>
<dbReference type="EMBL" id="JAAGNC010000189">
    <property type="protein sequence ID" value="NEC61178.1"/>
    <property type="molecule type" value="Genomic_DNA"/>
</dbReference>
<keyword evidence="4" id="KW-1185">Reference proteome</keyword>
<protein>
    <submittedName>
        <fullName evidence="3">Glucose 1-dehydrogenase</fullName>
        <ecNumber evidence="3">1.1.1.47</ecNumber>
    </submittedName>
</protein>
<dbReference type="PANTHER" id="PTHR24321">
    <property type="entry name" value="DEHYDROGENASES, SHORT CHAIN"/>
    <property type="match status" value="1"/>
</dbReference>
<dbReference type="InterPro" id="IPR020904">
    <property type="entry name" value="Sc_DH/Rdtase_CS"/>
</dbReference>
<evidence type="ECO:0000256" key="2">
    <source>
        <dbReference type="ARBA" id="ARBA00023002"/>
    </source>
</evidence>
<evidence type="ECO:0000313" key="4">
    <source>
        <dbReference type="Proteomes" id="UP000470404"/>
    </source>
</evidence>
<sequence>MSATAGSAFDGVAIVTGAAGGIGSAIARELARGGASVALVDRDLEAAQKAAADVRSSVPDATITAVAGDVTKGTDVEAYVRQVVAELGTPRLLVNNAGIEGPVRLIHEYSEDEFDAVWATNARGAWLNIKHVAPLMLEQGTGSIVNIASVAAIRASRNLAPYVASKHAVLGLTRAAASDLAAGGVRVNAVCPGPVDTRMMAALDAQRPAGSGPQKGLAERVLLNRYAQPDEIGGVVAFLASDAASFMTGASIVVDGGLTI</sequence>
<dbReference type="Pfam" id="PF13561">
    <property type="entry name" value="adh_short_C2"/>
    <property type="match status" value="1"/>
</dbReference>
<dbReference type="GO" id="GO:0047936">
    <property type="term" value="F:glucose 1-dehydrogenase [NAD(P)+] activity"/>
    <property type="evidence" value="ECO:0007669"/>
    <property type="project" value="UniProtKB-EC"/>
</dbReference>
<proteinExistence type="inferred from homology"/>
<dbReference type="EC" id="1.1.1.47" evidence="3"/>
<keyword evidence="2 3" id="KW-0560">Oxidoreductase</keyword>
<dbReference type="Proteomes" id="UP000470404">
    <property type="component" value="Unassembled WGS sequence"/>
</dbReference>
<dbReference type="NCBIfam" id="NF005559">
    <property type="entry name" value="PRK07231.1"/>
    <property type="match status" value="1"/>
</dbReference>
<dbReference type="CDD" id="cd05233">
    <property type="entry name" value="SDR_c"/>
    <property type="match status" value="1"/>
</dbReference>
<dbReference type="Gene3D" id="3.40.50.720">
    <property type="entry name" value="NAD(P)-binding Rossmann-like Domain"/>
    <property type="match status" value="1"/>
</dbReference>
<dbReference type="PRINTS" id="PR00081">
    <property type="entry name" value="GDHRDH"/>
</dbReference>
<evidence type="ECO:0000256" key="1">
    <source>
        <dbReference type="ARBA" id="ARBA00006484"/>
    </source>
</evidence>